<evidence type="ECO:0000313" key="1">
    <source>
        <dbReference type="EMBL" id="CAI0402826.1"/>
    </source>
</evidence>
<comment type="caution">
    <text evidence="1">The sequence shown here is derived from an EMBL/GenBank/DDBJ whole genome shotgun (WGS) entry which is preliminary data.</text>
</comment>
<protein>
    <submittedName>
        <fullName evidence="1">Uncharacterized protein</fullName>
    </submittedName>
</protein>
<name>A0AAV0IZ67_9ROSI</name>
<proteinExistence type="predicted"/>
<reference evidence="1" key="1">
    <citation type="submission" date="2022-08" db="EMBL/GenBank/DDBJ databases">
        <authorList>
            <person name="Gutierrez-Valencia J."/>
        </authorList>
    </citation>
    <scope>NUCLEOTIDE SEQUENCE</scope>
</reference>
<sequence length="46" mass="5435">MQWRLPRPSSRFWRCGGRRRSVFILSRMKATRQKVCSGTTTSCDPF</sequence>
<dbReference type="EMBL" id="CAMGYJ010000004">
    <property type="protein sequence ID" value="CAI0402826.1"/>
    <property type="molecule type" value="Genomic_DNA"/>
</dbReference>
<gene>
    <name evidence="1" type="ORF">LITE_LOCUS11787</name>
</gene>
<accession>A0AAV0IZ67</accession>
<keyword evidence="2" id="KW-1185">Reference proteome</keyword>
<dbReference type="AlphaFoldDB" id="A0AAV0IZ67"/>
<dbReference type="Proteomes" id="UP001154282">
    <property type="component" value="Unassembled WGS sequence"/>
</dbReference>
<evidence type="ECO:0000313" key="2">
    <source>
        <dbReference type="Proteomes" id="UP001154282"/>
    </source>
</evidence>
<organism evidence="1 2">
    <name type="scientific">Linum tenue</name>
    <dbReference type="NCBI Taxonomy" id="586396"/>
    <lineage>
        <taxon>Eukaryota</taxon>
        <taxon>Viridiplantae</taxon>
        <taxon>Streptophyta</taxon>
        <taxon>Embryophyta</taxon>
        <taxon>Tracheophyta</taxon>
        <taxon>Spermatophyta</taxon>
        <taxon>Magnoliopsida</taxon>
        <taxon>eudicotyledons</taxon>
        <taxon>Gunneridae</taxon>
        <taxon>Pentapetalae</taxon>
        <taxon>rosids</taxon>
        <taxon>fabids</taxon>
        <taxon>Malpighiales</taxon>
        <taxon>Linaceae</taxon>
        <taxon>Linum</taxon>
    </lineage>
</organism>